<proteinExistence type="predicted"/>
<feature type="compositionally biased region" description="Gly residues" evidence="1">
    <location>
        <begin position="68"/>
        <end position="88"/>
    </location>
</feature>
<evidence type="ECO:0000313" key="2">
    <source>
        <dbReference type="EMBL" id="MEE6259992.1"/>
    </source>
</evidence>
<protein>
    <recommendedName>
        <fullName evidence="4">DUF5709 domain-containing protein</fullName>
    </recommendedName>
</protein>
<accession>A0ABU7RU03</accession>
<sequence length="223" mass="23032">MTDHWGGWPSDQPDFDGPDEHTADGPLGGFDHDDGFHRVDGFDPDEPAEGFGAADPYDDPGAHEQPDGDGGVDPYAGGGGGHPGGEVGFGSADPYAETGFGAADPVDGHELTDPPVGADPDLGPYDDPASWPVVDPTLVDGLGPPPEPVDGFPWTDPDLLGRPEDVPSTDPVAVSGPAPDPDELAAYAAERLPADGDPWSALAASEDPATSNLARFWHQPEDR</sequence>
<dbReference type="EMBL" id="JAZGQK010000012">
    <property type="protein sequence ID" value="MEE6259992.1"/>
    <property type="molecule type" value="Genomic_DNA"/>
</dbReference>
<name>A0ABU7RU03_9ACTN</name>
<dbReference type="RefSeq" id="WP_331215097.1">
    <property type="nucleotide sequence ID" value="NZ_JAZGQK010000012.1"/>
</dbReference>
<evidence type="ECO:0008006" key="4">
    <source>
        <dbReference type="Google" id="ProtNLM"/>
    </source>
</evidence>
<dbReference type="Proteomes" id="UP001332243">
    <property type="component" value="Unassembled WGS sequence"/>
</dbReference>
<organism evidence="2 3">
    <name type="scientific">Plantactinospora sonchi</name>
    <dbReference type="NCBI Taxonomy" id="1544735"/>
    <lineage>
        <taxon>Bacteria</taxon>
        <taxon>Bacillati</taxon>
        <taxon>Actinomycetota</taxon>
        <taxon>Actinomycetes</taxon>
        <taxon>Micromonosporales</taxon>
        <taxon>Micromonosporaceae</taxon>
        <taxon>Plantactinospora</taxon>
    </lineage>
</organism>
<gene>
    <name evidence="2" type="ORF">V1633_15995</name>
</gene>
<keyword evidence="3" id="KW-1185">Reference proteome</keyword>
<comment type="caution">
    <text evidence="2">The sequence shown here is derived from an EMBL/GenBank/DDBJ whole genome shotgun (WGS) entry which is preliminary data.</text>
</comment>
<feature type="compositionally biased region" description="Basic and acidic residues" evidence="1">
    <location>
        <begin position="30"/>
        <end position="41"/>
    </location>
</feature>
<evidence type="ECO:0000313" key="3">
    <source>
        <dbReference type="Proteomes" id="UP001332243"/>
    </source>
</evidence>
<reference evidence="2 3" key="1">
    <citation type="submission" date="2024-01" db="EMBL/GenBank/DDBJ databases">
        <title>Genome insights into Plantactinospora sonchi sp. nov.</title>
        <authorList>
            <person name="Wang L."/>
        </authorList>
    </citation>
    <scope>NUCLEOTIDE SEQUENCE [LARGE SCALE GENOMIC DNA]</scope>
    <source>
        <strain evidence="2 3">NEAU-QY2</strain>
    </source>
</reference>
<evidence type="ECO:0000256" key="1">
    <source>
        <dbReference type="SAM" id="MobiDB-lite"/>
    </source>
</evidence>
<feature type="region of interest" description="Disordered" evidence="1">
    <location>
        <begin position="1"/>
        <end position="182"/>
    </location>
</feature>
<feature type="region of interest" description="Disordered" evidence="1">
    <location>
        <begin position="196"/>
        <end position="223"/>
    </location>
</feature>